<accession>R9P654</accession>
<protein>
    <submittedName>
        <fullName evidence="1">Uncharacterized protein</fullName>
    </submittedName>
</protein>
<dbReference type="GeneID" id="24109744"/>
<gene>
    <name evidence="1" type="ORF">PHSY_004462</name>
</gene>
<dbReference type="Proteomes" id="UP000014071">
    <property type="component" value="Unassembled WGS sequence"/>
</dbReference>
<reference evidence="2" key="1">
    <citation type="journal article" date="2013" name="Genome Announc.">
        <title>Draft genome sequence of the basidiomycetous yeast-like fungus Pseudozyma hubeiensis SY62, which produces an abundant amount of the biosurfactant mannosylerythritol lipids.</title>
        <authorList>
            <person name="Konishi M."/>
            <person name="Hatada Y."/>
            <person name="Horiuchi J."/>
        </authorList>
    </citation>
    <scope>NUCLEOTIDE SEQUENCE [LARGE SCALE GENOMIC DNA]</scope>
    <source>
        <strain evidence="2">SY62</strain>
    </source>
</reference>
<dbReference type="RefSeq" id="XP_012190465.1">
    <property type="nucleotide sequence ID" value="XM_012335075.1"/>
</dbReference>
<name>R9P654_PSEHS</name>
<evidence type="ECO:0000313" key="1">
    <source>
        <dbReference type="EMBL" id="GAC96878.1"/>
    </source>
</evidence>
<dbReference type="HOGENOM" id="CLU_2607032_0_0_1"/>
<sequence>MPNLVHMQTHKFPLLVSQCIVCAASRQAGQRTSRTAQQSRGSAAAVATTILLLESSAIADHHSAAALAVETALNSVVDQ</sequence>
<evidence type="ECO:0000313" key="2">
    <source>
        <dbReference type="Proteomes" id="UP000014071"/>
    </source>
</evidence>
<proteinExistence type="predicted"/>
<organism evidence="1 2">
    <name type="scientific">Pseudozyma hubeiensis (strain SY62)</name>
    <name type="common">Yeast</name>
    <dbReference type="NCBI Taxonomy" id="1305764"/>
    <lineage>
        <taxon>Eukaryota</taxon>
        <taxon>Fungi</taxon>
        <taxon>Dikarya</taxon>
        <taxon>Basidiomycota</taxon>
        <taxon>Ustilaginomycotina</taxon>
        <taxon>Ustilaginomycetes</taxon>
        <taxon>Ustilaginales</taxon>
        <taxon>Ustilaginaceae</taxon>
        <taxon>Pseudozyma</taxon>
    </lineage>
</organism>
<keyword evidence="2" id="KW-1185">Reference proteome</keyword>
<dbReference type="EMBL" id="DF238808">
    <property type="protein sequence ID" value="GAC96878.1"/>
    <property type="molecule type" value="Genomic_DNA"/>
</dbReference>
<dbReference type="AlphaFoldDB" id="R9P654"/>